<dbReference type="STRING" id="1391653.AKJ08_0127"/>
<dbReference type="InterPro" id="IPR003593">
    <property type="entry name" value="AAA+_ATPase"/>
</dbReference>
<evidence type="ECO:0000313" key="4">
    <source>
        <dbReference type="EMBL" id="AKU89740.1"/>
    </source>
</evidence>
<dbReference type="PANTHER" id="PTHR43119">
    <property type="entry name" value="ABC TRANSPORT PROTEIN ATP-BINDING COMPONENT-RELATED"/>
    <property type="match status" value="1"/>
</dbReference>
<dbReference type="InterPro" id="IPR027417">
    <property type="entry name" value="P-loop_NTPase"/>
</dbReference>
<dbReference type="RefSeq" id="WP_050724293.1">
    <property type="nucleotide sequence ID" value="NZ_CP012332.1"/>
</dbReference>
<gene>
    <name evidence="4" type="ORF">AKJ08_0127</name>
</gene>
<proteinExistence type="predicted"/>
<evidence type="ECO:0000313" key="5">
    <source>
        <dbReference type="Proteomes" id="UP000055590"/>
    </source>
</evidence>
<dbReference type="EMBL" id="CP012332">
    <property type="protein sequence ID" value="AKU89740.1"/>
    <property type="molecule type" value="Genomic_DNA"/>
</dbReference>
<dbReference type="KEGG" id="vin:AKJ08_0127"/>
<dbReference type="PROSITE" id="PS50893">
    <property type="entry name" value="ABC_TRANSPORTER_2"/>
    <property type="match status" value="1"/>
</dbReference>
<sequence length="223" mass="24818">MEHGEPLLVMEGLGRRLEGSWIFRGLSFEVRAGEKLALAGPSGAGKTLLLRTLAGLDRMDEGELELEGVPFRQWSAPAWRSRICYLHQRPALLPGTVEENLRRPFLLEVHRGREFDRELAEELLGRLGRDPALLTQRASTLSGGEAQIVALVRALLLAPRVLLLDEPTASLDRETAGRAETVIDGWISEAEGRALVWTSHEPAQLERIASRRIELPRSRSEVP</sequence>
<dbReference type="AlphaFoldDB" id="A0A0K1P8A1"/>
<dbReference type="GO" id="GO:0005524">
    <property type="term" value="F:ATP binding"/>
    <property type="evidence" value="ECO:0007669"/>
    <property type="project" value="UniProtKB-KW"/>
</dbReference>
<dbReference type="PATRIC" id="fig|1391653.3.peg.134"/>
<evidence type="ECO:0000256" key="1">
    <source>
        <dbReference type="ARBA" id="ARBA00022741"/>
    </source>
</evidence>
<dbReference type="InterPro" id="IPR003439">
    <property type="entry name" value="ABC_transporter-like_ATP-bd"/>
</dbReference>
<keyword evidence="1" id="KW-0547">Nucleotide-binding</keyword>
<accession>A0A0K1P8A1</accession>
<dbReference type="GO" id="GO:0016887">
    <property type="term" value="F:ATP hydrolysis activity"/>
    <property type="evidence" value="ECO:0007669"/>
    <property type="project" value="InterPro"/>
</dbReference>
<dbReference type="SUPFAM" id="SSF52540">
    <property type="entry name" value="P-loop containing nucleoside triphosphate hydrolases"/>
    <property type="match status" value="1"/>
</dbReference>
<evidence type="ECO:0000259" key="3">
    <source>
        <dbReference type="PROSITE" id="PS50893"/>
    </source>
</evidence>
<dbReference type="SMART" id="SM00382">
    <property type="entry name" value="AAA"/>
    <property type="match status" value="1"/>
</dbReference>
<dbReference type="Proteomes" id="UP000055590">
    <property type="component" value="Chromosome"/>
</dbReference>
<dbReference type="Pfam" id="PF00005">
    <property type="entry name" value="ABC_tran"/>
    <property type="match status" value="1"/>
</dbReference>
<feature type="domain" description="ABC transporter" evidence="3">
    <location>
        <begin position="8"/>
        <end position="222"/>
    </location>
</feature>
<name>A0A0K1P8A1_9BACT</name>
<dbReference type="OrthoDB" id="9809450at2"/>
<dbReference type="Gene3D" id="3.40.50.300">
    <property type="entry name" value="P-loop containing nucleotide triphosphate hydrolases"/>
    <property type="match status" value="1"/>
</dbReference>
<reference evidence="4 5" key="1">
    <citation type="submission" date="2015-08" db="EMBL/GenBank/DDBJ databases">
        <authorList>
            <person name="Babu N.S."/>
            <person name="Beckwith C.J."/>
            <person name="Beseler K.G."/>
            <person name="Brison A."/>
            <person name="Carone J.V."/>
            <person name="Caskin T.P."/>
            <person name="Diamond M."/>
            <person name="Durham M.E."/>
            <person name="Foxe J.M."/>
            <person name="Go M."/>
            <person name="Henderson B.A."/>
            <person name="Jones I.B."/>
            <person name="McGettigan J.A."/>
            <person name="Micheletti S.J."/>
            <person name="Nasrallah M.E."/>
            <person name="Ortiz D."/>
            <person name="Piller C.R."/>
            <person name="Privatt S.R."/>
            <person name="Schneider S.L."/>
            <person name="Sharp S."/>
            <person name="Smith T.C."/>
            <person name="Stanton J.D."/>
            <person name="Ullery H.E."/>
            <person name="Wilson R.J."/>
            <person name="Serrano M.G."/>
            <person name="Buck G."/>
            <person name="Lee V."/>
            <person name="Wang Y."/>
            <person name="Carvalho R."/>
            <person name="Voegtly L."/>
            <person name="Shi R."/>
            <person name="Duckworth R."/>
            <person name="Johnson A."/>
            <person name="Loviza R."/>
            <person name="Walstead R."/>
            <person name="Shah Z."/>
            <person name="Kiflezghi M."/>
            <person name="Wade K."/>
            <person name="Ball S.L."/>
            <person name="Bradley K.W."/>
            <person name="Asai D.J."/>
            <person name="Bowman C.A."/>
            <person name="Russell D.A."/>
            <person name="Pope W.H."/>
            <person name="Jacobs-Sera D."/>
            <person name="Hendrix R.W."/>
            <person name="Hatfull G.F."/>
        </authorList>
    </citation>
    <scope>NUCLEOTIDE SEQUENCE [LARGE SCALE GENOMIC DNA]</scope>
    <source>
        <strain evidence="4 5">DSM 27710</strain>
    </source>
</reference>
<protein>
    <submittedName>
        <fullName evidence="4">YbbL ABC transporter ATP-binding protein</fullName>
    </submittedName>
</protein>
<keyword evidence="5" id="KW-1185">Reference proteome</keyword>
<evidence type="ECO:0000256" key="2">
    <source>
        <dbReference type="ARBA" id="ARBA00022840"/>
    </source>
</evidence>
<keyword evidence="2 4" id="KW-0067">ATP-binding</keyword>
<organism evidence="4 5">
    <name type="scientific">Vulgatibacter incomptus</name>
    <dbReference type="NCBI Taxonomy" id="1391653"/>
    <lineage>
        <taxon>Bacteria</taxon>
        <taxon>Pseudomonadati</taxon>
        <taxon>Myxococcota</taxon>
        <taxon>Myxococcia</taxon>
        <taxon>Myxococcales</taxon>
        <taxon>Cystobacterineae</taxon>
        <taxon>Vulgatibacteraceae</taxon>
        <taxon>Vulgatibacter</taxon>
    </lineage>
</organism>
<dbReference type="PANTHER" id="PTHR43119:SF1">
    <property type="entry name" value="ABC TRANSPORTER DOMAIN-CONTAINING PROTEIN"/>
    <property type="match status" value="1"/>
</dbReference>